<organism evidence="5 6">
    <name type="scientific">Chaetoceros tenuissimus</name>
    <dbReference type="NCBI Taxonomy" id="426638"/>
    <lineage>
        <taxon>Eukaryota</taxon>
        <taxon>Sar</taxon>
        <taxon>Stramenopiles</taxon>
        <taxon>Ochrophyta</taxon>
        <taxon>Bacillariophyta</taxon>
        <taxon>Coscinodiscophyceae</taxon>
        <taxon>Chaetocerotophycidae</taxon>
        <taxon>Chaetocerotales</taxon>
        <taxon>Chaetocerotaceae</taxon>
        <taxon>Chaetoceros</taxon>
    </lineage>
</organism>
<gene>
    <name evidence="5" type="ORF">CTEN210_02209</name>
</gene>
<evidence type="ECO:0000313" key="5">
    <source>
        <dbReference type="EMBL" id="GFH45735.1"/>
    </source>
</evidence>
<protein>
    <recommendedName>
        <fullName evidence="7">Mitochondrial carrier protein</fullName>
    </recommendedName>
</protein>
<feature type="region of interest" description="Disordered" evidence="4">
    <location>
        <begin position="1"/>
        <end position="23"/>
    </location>
</feature>
<accession>A0AAD3CJE2</accession>
<dbReference type="InterPro" id="IPR023395">
    <property type="entry name" value="MCP_dom_sf"/>
</dbReference>
<evidence type="ECO:0000256" key="1">
    <source>
        <dbReference type="ARBA" id="ARBA00004370"/>
    </source>
</evidence>
<evidence type="ECO:0000256" key="3">
    <source>
        <dbReference type="ARBA" id="ARBA00023136"/>
    </source>
</evidence>
<dbReference type="Proteomes" id="UP001054902">
    <property type="component" value="Unassembled WGS sequence"/>
</dbReference>
<dbReference type="AlphaFoldDB" id="A0AAD3CJE2"/>
<keyword evidence="2" id="KW-0812">Transmembrane</keyword>
<evidence type="ECO:0000256" key="4">
    <source>
        <dbReference type="SAM" id="MobiDB-lite"/>
    </source>
</evidence>
<comment type="caution">
    <text evidence="5">The sequence shown here is derived from an EMBL/GenBank/DDBJ whole genome shotgun (WGS) entry which is preliminary data.</text>
</comment>
<reference evidence="5 6" key="1">
    <citation type="journal article" date="2021" name="Sci. Rep.">
        <title>The genome of the diatom Chaetoceros tenuissimus carries an ancient integrated fragment of an extant virus.</title>
        <authorList>
            <person name="Hongo Y."/>
            <person name="Kimura K."/>
            <person name="Takaki Y."/>
            <person name="Yoshida Y."/>
            <person name="Baba S."/>
            <person name="Kobayashi G."/>
            <person name="Nagasaki K."/>
            <person name="Hano T."/>
            <person name="Tomaru Y."/>
        </authorList>
    </citation>
    <scope>NUCLEOTIDE SEQUENCE [LARGE SCALE GENOMIC DNA]</scope>
    <source>
        <strain evidence="5 6">NIES-3715</strain>
    </source>
</reference>
<comment type="subcellular location">
    <subcellularLocation>
        <location evidence="1">Membrane</location>
    </subcellularLocation>
</comment>
<name>A0AAD3CJE2_9STRA</name>
<evidence type="ECO:0008006" key="7">
    <source>
        <dbReference type="Google" id="ProtNLM"/>
    </source>
</evidence>
<evidence type="ECO:0000256" key="2">
    <source>
        <dbReference type="ARBA" id="ARBA00022692"/>
    </source>
</evidence>
<keyword evidence="6" id="KW-1185">Reference proteome</keyword>
<keyword evidence="3" id="KW-0472">Membrane</keyword>
<dbReference type="SUPFAM" id="SSF103506">
    <property type="entry name" value="Mitochondrial carrier"/>
    <property type="match status" value="1"/>
</dbReference>
<sequence length="353" mass="39223">MRKNDESEDHTSSESAGIVRGAARTATTLSRRGIVGRLPKPAVKPTIIPKNIPKGPMPRVLPKKVPLKHVAKVSDRLSTGFDAYDAASSSNTNPTKGSSRVMQYGKRFFQFSGTLIKNTIMGAAVFEAYEMSIQYIDEIHDNHHISRSSDSFQRNHADAYERTSIQEHFASGLLAGSAHSVLHMSFQSASHFYKNRHQLQSIPKQISISSISSYSIAHTIHHSIAHALLFSSYEYSKRVLFGESSVHLRAISPFTEKGSNDNDDREHALQDVLMIGLAGGIAGQIQHIASHYTEIWLRVGEDDNVRSYWQERSKQLSHWRLIGAGPSMRSICMSFPPSGIGFIAFEFGKTLLD</sequence>
<evidence type="ECO:0000313" key="6">
    <source>
        <dbReference type="Proteomes" id="UP001054902"/>
    </source>
</evidence>
<proteinExistence type="predicted"/>
<dbReference type="GO" id="GO:0016020">
    <property type="term" value="C:membrane"/>
    <property type="evidence" value="ECO:0007669"/>
    <property type="project" value="UniProtKB-SubCell"/>
</dbReference>
<dbReference type="EMBL" id="BLLK01000022">
    <property type="protein sequence ID" value="GFH45735.1"/>
    <property type="molecule type" value="Genomic_DNA"/>
</dbReference>